<evidence type="ECO:0000256" key="1">
    <source>
        <dbReference type="SAM" id="MobiDB-lite"/>
    </source>
</evidence>
<dbReference type="EMBL" id="JAAMPC010000017">
    <property type="protein sequence ID" value="KAG2248602.1"/>
    <property type="molecule type" value="Genomic_DNA"/>
</dbReference>
<feature type="compositionally biased region" description="Polar residues" evidence="1">
    <location>
        <begin position="24"/>
        <end position="33"/>
    </location>
</feature>
<gene>
    <name evidence="2" type="ORF">Bca52824_088230</name>
</gene>
<accession>A0A8X7PD02</accession>
<name>A0A8X7PD02_BRACI</name>
<reference evidence="2 3" key="1">
    <citation type="submission" date="2020-02" db="EMBL/GenBank/DDBJ databases">
        <authorList>
            <person name="Ma Q."/>
            <person name="Huang Y."/>
            <person name="Song X."/>
            <person name="Pei D."/>
        </authorList>
    </citation>
    <scope>NUCLEOTIDE SEQUENCE [LARGE SCALE GENOMIC DNA]</scope>
    <source>
        <strain evidence="2">Sxm20200214</strain>
        <tissue evidence="2">Leaf</tissue>
    </source>
</reference>
<comment type="caution">
    <text evidence="2">The sequence shown here is derived from an EMBL/GenBank/DDBJ whole genome shotgun (WGS) entry which is preliminary data.</text>
</comment>
<protein>
    <submittedName>
        <fullName evidence="2">Uncharacterized protein</fullName>
    </submittedName>
</protein>
<evidence type="ECO:0000313" key="2">
    <source>
        <dbReference type="EMBL" id="KAG2248602.1"/>
    </source>
</evidence>
<evidence type="ECO:0000313" key="3">
    <source>
        <dbReference type="Proteomes" id="UP000886595"/>
    </source>
</evidence>
<feature type="region of interest" description="Disordered" evidence="1">
    <location>
        <begin position="1"/>
        <end position="52"/>
    </location>
</feature>
<keyword evidence="3" id="KW-1185">Reference proteome</keyword>
<proteinExistence type="predicted"/>
<dbReference type="Proteomes" id="UP000886595">
    <property type="component" value="Unassembled WGS sequence"/>
</dbReference>
<dbReference type="AlphaFoldDB" id="A0A8X7PD02"/>
<sequence>MVKKRAPKKTKEAARSATHACDTTAASSSSQPGSDEPREAAPWPRDPWTPFSKLSTWSTYLM</sequence>
<organism evidence="2 3">
    <name type="scientific">Brassica carinata</name>
    <name type="common">Ethiopian mustard</name>
    <name type="synonym">Abyssinian cabbage</name>
    <dbReference type="NCBI Taxonomy" id="52824"/>
    <lineage>
        <taxon>Eukaryota</taxon>
        <taxon>Viridiplantae</taxon>
        <taxon>Streptophyta</taxon>
        <taxon>Embryophyta</taxon>
        <taxon>Tracheophyta</taxon>
        <taxon>Spermatophyta</taxon>
        <taxon>Magnoliopsida</taxon>
        <taxon>eudicotyledons</taxon>
        <taxon>Gunneridae</taxon>
        <taxon>Pentapetalae</taxon>
        <taxon>rosids</taxon>
        <taxon>malvids</taxon>
        <taxon>Brassicales</taxon>
        <taxon>Brassicaceae</taxon>
        <taxon>Brassiceae</taxon>
        <taxon>Brassica</taxon>
    </lineage>
</organism>